<keyword evidence="2" id="KW-1133">Transmembrane helix</keyword>
<evidence type="ECO:0000313" key="4">
    <source>
        <dbReference type="Proteomes" id="UP000321046"/>
    </source>
</evidence>
<reference evidence="3 4" key="1">
    <citation type="submission" date="2019-08" db="EMBL/GenBank/DDBJ databases">
        <title>Bradymonadales sp. TMQ2.</title>
        <authorList>
            <person name="Liang Q."/>
        </authorList>
    </citation>
    <scope>NUCLEOTIDE SEQUENCE [LARGE SCALE GENOMIC DNA]</scope>
    <source>
        <strain evidence="3 4">TMQ2</strain>
    </source>
</reference>
<dbReference type="RefSeq" id="WP_146976447.1">
    <property type="nucleotide sequence ID" value="NZ_VOSL01000130.1"/>
</dbReference>
<feature type="compositionally biased region" description="Low complexity" evidence="1">
    <location>
        <begin position="87"/>
        <end position="103"/>
    </location>
</feature>
<evidence type="ECO:0008006" key="5">
    <source>
        <dbReference type="Google" id="ProtNLM"/>
    </source>
</evidence>
<protein>
    <recommendedName>
        <fullName evidence="5">Flp family type IVb pilin</fullName>
    </recommendedName>
</protein>
<accession>A0A5C6X7N1</accession>
<proteinExistence type="predicted"/>
<dbReference type="AlphaFoldDB" id="A0A5C6X7N1"/>
<feature type="transmembrane region" description="Helical" evidence="2">
    <location>
        <begin position="21"/>
        <end position="45"/>
    </location>
</feature>
<name>A0A5C6X7N1_9DELT</name>
<keyword evidence="2" id="KW-0472">Membrane</keyword>
<feature type="transmembrane region" description="Helical" evidence="2">
    <location>
        <begin position="122"/>
        <end position="143"/>
    </location>
</feature>
<dbReference type="OrthoDB" id="5526223at2"/>
<dbReference type="EMBL" id="VOSL01000130">
    <property type="protein sequence ID" value="TXD32401.1"/>
    <property type="molecule type" value="Genomic_DNA"/>
</dbReference>
<dbReference type="Proteomes" id="UP000321046">
    <property type="component" value="Unassembled WGS sequence"/>
</dbReference>
<evidence type="ECO:0000256" key="2">
    <source>
        <dbReference type="SAM" id="Phobius"/>
    </source>
</evidence>
<evidence type="ECO:0000256" key="1">
    <source>
        <dbReference type="SAM" id="MobiDB-lite"/>
    </source>
</evidence>
<sequence>MMRRMRNAWERTPAWLGRGRGATAAEYMVLLMLAALFIVAMIRVFGSSVTSKFEASRQEISGISSEDRGAASGAGQGGAGAANSEQRSMTRTTVASTAASSEAAEARARGERPQARWWSVGGVSWIVVAIVLGLFGLLGYVIFGGKKE</sequence>
<evidence type="ECO:0000313" key="3">
    <source>
        <dbReference type="EMBL" id="TXD32401.1"/>
    </source>
</evidence>
<keyword evidence="2" id="KW-0812">Transmembrane</keyword>
<comment type="caution">
    <text evidence="3">The sequence shown here is derived from an EMBL/GenBank/DDBJ whole genome shotgun (WGS) entry which is preliminary data.</text>
</comment>
<gene>
    <name evidence="3" type="ORF">FRC96_17750</name>
</gene>
<feature type="region of interest" description="Disordered" evidence="1">
    <location>
        <begin position="62"/>
        <end position="107"/>
    </location>
</feature>
<organism evidence="3 4">
    <name type="scientific">Lujinxingia vulgaris</name>
    <dbReference type="NCBI Taxonomy" id="2600176"/>
    <lineage>
        <taxon>Bacteria</taxon>
        <taxon>Deltaproteobacteria</taxon>
        <taxon>Bradymonadales</taxon>
        <taxon>Lujinxingiaceae</taxon>
        <taxon>Lujinxingia</taxon>
    </lineage>
</organism>